<keyword evidence="1 10" id="KW-0645">Protease</keyword>
<dbReference type="Pfam" id="PF01400">
    <property type="entry name" value="Astacin"/>
    <property type="match status" value="1"/>
</dbReference>
<protein>
    <recommendedName>
        <fullName evidence="11">Metalloendopeptidase</fullName>
        <ecNumber evidence="11">3.4.24.-</ecNumber>
    </recommendedName>
</protein>
<comment type="cofactor">
    <cofactor evidence="10 11">
        <name>Zn(2+)</name>
        <dbReference type="ChEBI" id="CHEBI:29105"/>
    </cofactor>
    <text evidence="10 11">Binds 1 zinc ion per subunit.</text>
</comment>
<dbReference type="EMBL" id="QKKF02009820">
    <property type="protein sequence ID" value="RZF45131.1"/>
    <property type="molecule type" value="Genomic_DNA"/>
</dbReference>
<feature type="active site" evidence="10">
    <location>
        <position position="199"/>
    </location>
</feature>
<evidence type="ECO:0000256" key="11">
    <source>
        <dbReference type="RuleBase" id="RU361183"/>
    </source>
</evidence>
<name>A0A482XIL3_LAOST</name>
<comment type="caution">
    <text evidence="13">The sequence shown here is derived from an EMBL/GenBank/DDBJ whole genome shotgun (WGS) entry which is preliminary data.</text>
</comment>
<dbReference type="SMART" id="SM00235">
    <property type="entry name" value="ZnMc"/>
    <property type="match status" value="1"/>
</dbReference>
<dbReference type="CDD" id="cd04280">
    <property type="entry name" value="ZnMc_astacin_like"/>
    <property type="match status" value="1"/>
</dbReference>
<evidence type="ECO:0000256" key="4">
    <source>
        <dbReference type="ARBA" id="ARBA00022801"/>
    </source>
</evidence>
<dbReference type="FunCoup" id="A0A482XIL3">
    <property type="interactions" value="1"/>
</dbReference>
<keyword evidence="2 10" id="KW-0479">Metal-binding</keyword>
<evidence type="ECO:0000256" key="1">
    <source>
        <dbReference type="ARBA" id="ARBA00022670"/>
    </source>
</evidence>
<dbReference type="OrthoDB" id="291007at2759"/>
<evidence type="ECO:0000256" key="9">
    <source>
        <dbReference type="ARBA" id="ARBA00023180"/>
    </source>
</evidence>
<evidence type="ECO:0000256" key="7">
    <source>
        <dbReference type="ARBA" id="ARBA00023145"/>
    </source>
</evidence>
<keyword evidence="8" id="KW-1015">Disulfide bond</keyword>
<keyword evidence="3 11" id="KW-0732">Signal</keyword>
<evidence type="ECO:0000256" key="10">
    <source>
        <dbReference type="PROSITE-ProRule" id="PRU01211"/>
    </source>
</evidence>
<keyword evidence="6 10" id="KW-0482">Metalloprotease</keyword>
<keyword evidence="9" id="KW-0325">Glycoprotein</keyword>
<feature type="binding site" evidence="10">
    <location>
        <position position="202"/>
    </location>
    <ligand>
        <name>Zn(2+)</name>
        <dbReference type="ChEBI" id="CHEBI:29105"/>
        <note>catalytic</note>
    </ligand>
</feature>
<dbReference type="InParanoid" id="A0A482XIL3"/>
<dbReference type="GO" id="GO:0004222">
    <property type="term" value="F:metalloendopeptidase activity"/>
    <property type="evidence" value="ECO:0007669"/>
    <property type="project" value="UniProtKB-UniRule"/>
</dbReference>
<dbReference type="PRINTS" id="PR00480">
    <property type="entry name" value="ASTACIN"/>
</dbReference>
<evidence type="ECO:0000256" key="5">
    <source>
        <dbReference type="ARBA" id="ARBA00022833"/>
    </source>
</evidence>
<dbReference type="PANTHER" id="PTHR10127">
    <property type="entry name" value="DISCOIDIN, CUB, EGF, LAMININ , AND ZINC METALLOPROTEASE DOMAIN CONTAINING"/>
    <property type="match status" value="1"/>
</dbReference>
<evidence type="ECO:0000313" key="14">
    <source>
        <dbReference type="Proteomes" id="UP000291343"/>
    </source>
</evidence>
<dbReference type="STRING" id="195883.A0A482XIL3"/>
<keyword evidence="7" id="KW-0865">Zymogen</keyword>
<proteinExistence type="predicted"/>
<feature type="binding site" evidence="10">
    <location>
        <position position="198"/>
    </location>
    <ligand>
        <name>Zn(2+)</name>
        <dbReference type="ChEBI" id="CHEBI:29105"/>
        <note>catalytic</note>
    </ligand>
</feature>
<keyword evidence="4 10" id="KW-0378">Hydrolase</keyword>
<dbReference type="GO" id="GO:0006508">
    <property type="term" value="P:proteolysis"/>
    <property type="evidence" value="ECO:0007669"/>
    <property type="project" value="UniProtKB-KW"/>
</dbReference>
<dbReference type="InterPro" id="IPR001506">
    <property type="entry name" value="Peptidase_M12A"/>
</dbReference>
<dbReference type="PANTHER" id="PTHR10127:SF780">
    <property type="entry name" value="METALLOENDOPEPTIDASE"/>
    <property type="match status" value="1"/>
</dbReference>
<feature type="chain" id="PRO_5019614492" description="Metalloendopeptidase" evidence="11">
    <location>
        <begin position="28"/>
        <end position="306"/>
    </location>
</feature>
<feature type="binding site" evidence="10">
    <location>
        <position position="208"/>
    </location>
    <ligand>
        <name>Zn(2+)</name>
        <dbReference type="ChEBI" id="CHEBI:29105"/>
        <note>catalytic</note>
    </ligand>
</feature>
<comment type="caution">
    <text evidence="10">Lacks conserved residue(s) required for the propagation of feature annotation.</text>
</comment>
<feature type="signal peptide" evidence="11">
    <location>
        <begin position="1"/>
        <end position="27"/>
    </location>
</feature>
<dbReference type="Gene3D" id="3.40.390.10">
    <property type="entry name" value="Collagenase (Catalytic Domain)"/>
    <property type="match status" value="1"/>
</dbReference>
<dbReference type="GO" id="GO:0008270">
    <property type="term" value="F:zinc ion binding"/>
    <property type="evidence" value="ECO:0007669"/>
    <property type="project" value="UniProtKB-UniRule"/>
</dbReference>
<dbReference type="Proteomes" id="UP000291343">
    <property type="component" value="Unassembled WGS sequence"/>
</dbReference>
<evidence type="ECO:0000256" key="2">
    <source>
        <dbReference type="ARBA" id="ARBA00022723"/>
    </source>
</evidence>
<dbReference type="InterPro" id="IPR034035">
    <property type="entry name" value="Astacin-like_dom"/>
</dbReference>
<dbReference type="InterPro" id="IPR024079">
    <property type="entry name" value="MetalloPept_cat_dom_sf"/>
</dbReference>
<dbReference type="SUPFAM" id="SSF55486">
    <property type="entry name" value="Metalloproteases ('zincins'), catalytic domain"/>
    <property type="match status" value="1"/>
</dbReference>
<dbReference type="InterPro" id="IPR006026">
    <property type="entry name" value="Peptidase_Metallo"/>
</dbReference>
<gene>
    <name evidence="13" type="ORF">LSTR_LSTR000541</name>
</gene>
<evidence type="ECO:0000256" key="6">
    <source>
        <dbReference type="ARBA" id="ARBA00023049"/>
    </source>
</evidence>
<dbReference type="FunFam" id="3.40.390.10:FF:000015">
    <property type="entry name" value="Meprin A subunit"/>
    <property type="match status" value="1"/>
</dbReference>
<reference evidence="13 14" key="1">
    <citation type="journal article" date="2017" name="Gigascience">
        <title>Genome sequence of the small brown planthopper, Laodelphax striatellus.</title>
        <authorList>
            <person name="Zhu J."/>
            <person name="Jiang F."/>
            <person name="Wang X."/>
            <person name="Yang P."/>
            <person name="Bao Y."/>
            <person name="Zhao W."/>
            <person name="Wang W."/>
            <person name="Lu H."/>
            <person name="Wang Q."/>
            <person name="Cui N."/>
            <person name="Li J."/>
            <person name="Chen X."/>
            <person name="Luo L."/>
            <person name="Yu J."/>
            <person name="Kang L."/>
            <person name="Cui F."/>
        </authorList>
    </citation>
    <scope>NUCLEOTIDE SEQUENCE [LARGE SCALE GENOMIC DNA]</scope>
    <source>
        <strain evidence="13">Lst14</strain>
    </source>
</reference>
<evidence type="ECO:0000313" key="13">
    <source>
        <dbReference type="EMBL" id="RZF45131.1"/>
    </source>
</evidence>
<feature type="domain" description="Peptidase M12A" evidence="12">
    <location>
        <begin position="104"/>
        <end position="300"/>
    </location>
</feature>
<accession>A0A482XIL3</accession>
<keyword evidence="5 10" id="KW-0862">Zinc</keyword>
<dbReference type="AlphaFoldDB" id="A0A482XIL3"/>
<sequence>MVAFRVSMTIVVNLCILLSILVSNCSSFPFFSNDIQDDENDTDSDAVMTALRDLGDKLFGEPNKDTGVAVSQWDPESELNPEELGKYAEGDILFRRTNEDLTRNGLKNASARWPKGVVPYEISPYFSQKDRAMIMSAIDEYHKLTCVKFVPRTGSEPDYVMITNSNSGCWSSVGRLGGVQELNLQSPGCLTKKGTVMHEMMHAIGFLHEQNRWERDQHVSINWQNIESGRENNFEKAKKQQTDAQGVGYDYRSVMHYSSNAFSKNNQPTIVSKVHGVKLGQRDGLSRKDVQKIRHMYKCSKRRSVN</sequence>
<evidence type="ECO:0000256" key="8">
    <source>
        <dbReference type="ARBA" id="ARBA00023157"/>
    </source>
</evidence>
<dbReference type="PROSITE" id="PS51864">
    <property type="entry name" value="ASTACIN"/>
    <property type="match status" value="1"/>
</dbReference>
<evidence type="ECO:0000259" key="12">
    <source>
        <dbReference type="PROSITE" id="PS51864"/>
    </source>
</evidence>
<dbReference type="EC" id="3.4.24.-" evidence="11"/>
<dbReference type="SMR" id="A0A482XIL3"/>
<keyword evidence="14" id="KW-1185">Reference proteome</keyword>
<organism evidence="13 14">
    <name type="scientific">Laodelphax striatellus</name>
    <name type="common">Small brown planthopper</name>
    <name type="synonym">Delphax striatella</name>
    <dbReference type="NCBI Taxonomy" id="195883"/>
    <lineage>
        <taxon>Eukaryota</taxon>
        <taxon>Metazoa</taxon>
        <taxon>Ecdysozoa</taxon>
        <taxon>Arthropoda</taxon>
        <taxon>Hexapoda</taxon>
        <taxon>Insecta</taxon>
        <taxon>Pterygota</taxon>
        <taxon>Neoptera</taxon>
        <taxon>Paraneoptera</taxon>
        <taxon>Hemiptera</taxon>
        <taxon>Auchenorrhyncha</taxon>
        <taxon>Fulgoroidea</taxon>
        <taxon>Delphacidae</taxon>
        <taxon>Criomorphinae</taxon>
        <taxon>Laodelphax</taxon>
    </lineage>
</organism>
<evidence type="ECO:0000256" key="3">
    <source>
        <dbReference type="ARBA" id="ARBA00022729"/>
    </source>
</evidence>